<dbReference type="Pfam" id="PF05133">
    <property type="entry name" value="SPP1_portal"/>
    <property type="match status" value="1"/>
</dbReference>
<protein>
    <submittedName>
        <fullName evidence="1">Phage portal protein</fullName>
    </submittedName>
</protein>
<dbReference type="InterPro" id="IPR021145">
    <property type="entry name" value="Portal_protein_SPP1_Gp6-like"/>
</dbReference>
<proteinExistence type="predicted"/>
<reference evidence="2" key="1">
    <citation type="journal article" date="2019" name="Int. J. Syst. Evol. Microbiol.">
        <title>The Global Catalogue of Microorganisms (GCM) 10K type strain sequencing project: providing services to taxonomists for standard genome sequencing and annotation.</title>
        <authorList>
            <consortium name="The Broad Institute Genomics Platform"/>
            <consortium name="The Broad Institute Genome Sequencing Center for Infectious Disease"/>
            <person name="Wu L."/>
            <person name="Ma J."/>
        </authorList>
    </citation>
    <scope>NUCLEOTIDE SEQUENCE [LARGE SCALE GENOMIC DNA]</scope>
    <source>
        <strain evidence="2">CCUG 52478</strain>
    </source>
</reference>
<evidence type="ECO:0000313" key="2">
    <source>
        <dbReference type="Proteomes" id="UP001597229"/>
    </source>
</evidence>
<name>A0ABW3W1D1_9ACTN</name>
<sequence>MNEERPNLDTVDQYMTGTVPLQFVAKEVQEATEGRLKTLQLPWARHLIGAIEERLNVQGFRTATDGPADDALWRLWTDSGMTEASPLAHTEALGYGRSFGLVWADRSGRPVITVESARECAVIFDRATRSRRAGIKRWVEDERGHAVMFLPQKVIRFRTSSEVRDSGDGAPGSLEGAQWEQVETLPNPLGAVPLVPLVNRPSITNPYGRSELKDLQGLFDAMTKLQTDAMTTAESHASPRRWASGISLEEEADENGQPTGEVSTGHRFSSLPGRLWVSEDAQSRFGEFAGSDLVGYVNLLAMLKRDMSSLSSLPSHYLGLFGDQPSSADAIRAAEASLVSLVRQKAHGFATAWAEVIRLAHAVEVGYFDPALVRLEVIWGSFETRSEGQAMDAASKGVASGILDPDFAAERLLGLTPTEAERNKEARQIRTREAAAAQLVNATATQALNASGESR</sequence>
<evidence type="ECO:0000313" key="1">
    <source>
        <dbReference type="EMBL" id="MFD1249136.1"/>
    </source>
</evidence>
<accession>A0ABW3W1D1</accession>
<comment type="caution">
    <text evidence="1">The sequence shown here is derived from an EMBL/GenBank/DDBJ whole genome shotgun (WGS) entry which is preliminary data.</text>
</comment>
<dbReference type="Proteomes" id="UP001597229">
    <property type="component" value="Unassembled WGS sequence"/>
</dbReference>
<dbReference type="EMBL" id="JBHTLX010000020">
    <property type="protein sequence ID" value="MFD1249136.1"/>
    <property type="molecule type" value="Genomic_DNA"/>
</dbReference>
<dbReference type="RefSeq" id="WP_367921858.1">
    <property type="nucleotide sequence ID" value="NZ_BAABAC010000049.1"/>
</dbReference>
<organism evidence="1 2">
    <name type="scientific">Nocardioides ginsengisoli</name>
    <dbReference type="NCBI Taxonomy" id="363868"/>
    <lineage>
        <taxon>Bacteria</taxon>
        <taxon>Bacillati</taxon>
        <taxon>Actinomycetota</taxon>
        <taxon>Actinomycetes</taxon>
        <taxon>Propionibacteriales</taxon>
        <taxon>Nocardioidaceae</taxon>
        <taxon>Nocardioides</taxon>
    </lineage>
</organism>
<gene>
    <name evidence="1" type="ORF">ACFQ3F_15165</name>
</gene>
<keyword evidence="2" id="KW-1185">Reference proteome</keyword>